<dbReference type="PANTHER" id="PTHR30287:SF1">
    <property type="entry name" value="INNER MEMBRANE PROTEIN"/>
    <property type="match status" value="1"/>
</dbReference>
<evidence type="ECO:0000256" key="5">
    <source>
        <dbReference type="ARBA" id="ARBA00023136"/>
    </source>
</evidence>
<keyword evidence="3 6" id="KW-0812">Transmembrane</keyword>
<dbReference type="GO" id="GO:0005886">
    <property type="term" value="C:plasma membrane"/>
    <property type="evidence" value="ECO:0007669"/>
    <property type="project" value="UniProtKB-SubCell"/>
</dbReference>
<evidence type="ECO:0000313" key="8">
    <source>
        <dbReference type="EMBL" id="CCV64492.1"/>
    </source>
</evidence>
<dbReference type="EMBL" id="FO681347">
    <property type="protein sequence ID" value="CCV64492.1"/>
    <property type="molecule type" value="Genomic_DNA"/>
</dbReference>
<gene>
    <name evidence="8" type="ORF">BN85409150</name>
</gene>
<evidence type="ECO:0000259" key="7">
    <source>
        <dbReference type="Pfam" id="PF02687"/>
    </source>
</evidence>
<keyword evidence="9" id="KW-1185">Reference proteome</keyword>
<evidence type="ECO:0000256" key="1">
    <source>
        <dbReference type="ARBA" id="ARBA00004651"/>
    </source>
</evidence>
<feature type="domain" description="ABC3 transporter permease C-terminal" evidence="7">
    <location>
        <begin position="283"/>
        <end position="392"/>
    </location>
</feature>
<proteinExistence type="predicted"/>
<dbReference type="HOGENOM" id="CLU_005531_0_1_14"/>
<dbReference type="KEGG" id="apal:BN85409150"/>
<evidence type="ECO:0000256" key="4">
    <source>
        <dbReference type="ARBA" id="ARBA00022989"/>
    </source>
</evidence>
<organism evidence="8 9">
    <name type="scientific">Alteracholeplasma palmae (strain ATCC 49389 / J233)</name>
    <name type="common">Acholeplasma palmae</name>
    <dbReference type="NCBI Taxonomy" id="1318466"/>
    <lineage>
        <taxon>Bacteria</taxon>
        <taxon>Bacillati</taxon>
        <taxon>Mycoplasmatota</taxon>
        <taxon>Mollicutes</taxon>
        <taxon>Acholeplasmatales</taxon>
        <taxon>Acholeplasmataceae</taxon>
        <taxon>Acholeplasma</taxon>
    </lineage>
</organism>
<accession>U4KL53</accession>
<keyword evidence="5 6" id="KW-0472">Membrane</keyword>
<dbReference type="Pfam" id="PF02687">
    <property type="entry name" value="FtsX"/>
    <property type="match status" value="2"/>
</dbReference>
<keyword evidence="2" id="KW-1003">Cell membrane</keyword>
<feature type="transmembrane region" description="Helical" evidence="6">
    <location>
        <begin position="676"/>
        <end position="702"/>
    </location>
</feature>
<evidence type="ECO:0000313" key="9">
    <source>
        <dbReference type="Proteomes" id="UP000032740"/>
    </source>
</evidence>
<dbReference type="PANTHER" id="PTHR30287">
    <property type="entry name" value="MEMBRANE COMPONENT OF PREDICTED ABC SUPERFAMILY METABOLITE UPTAKE TRANSPORTER"/>
    <property type="match status" value="1"/>
</dbReference>
<comment type="subcellular location">
    <subcellularLocation>
        <location evidence="1">Cell membrane</location>
        <topology evidence="1">Multi-pass membrane protein</topology>
    </subcellularLocation>
</comment>
<dbReference type="RefSeq" id="WP_026660062.1">
    <property type="nucleotide sequence ID" value="NC_022538.1"/>
</dbReference>
<dbReference type="InterPro" id="IPR038766">
    <property type="entry name" value="Membrane_comp_ABC_pdt"/>
</dbReference>
<sequence>MKSYLKDVFRMIKKRSLLILSIALILALGVGFYIGISVTGYNMKQTGDTYYKESNLFDLNLKATSFPFFKSDIEKFQNETIEATGIFQLDFISEYEDVVTLIEINEVTKNDTVLLEGKVPGSKNEILLDNQYALVHNIKLNDSIKIKTKQMTFLGTDIVIFEEKEFKVSGFIHSALFINVDRGTTDLLDGKLSGYIYMPEGNLNEELFKPLGKFYTDIRLKYSNLTKEKSYENDYQLAINQYKEELEKQNKDDTYLVQPRTSKIIGYSAFYDDSDRITAIGTVFPLIFFLVAALVTFNSVTRMVDEERNQSGIYKSLGYSSNKIAMRFIPIPLLSLILGLIMGSILGYIILPKIIYDAYRILYEMPDIIISFEITFLVFPTIIAIFSSVVIAYIKGYTLAAVKTSELLRMKTPKAGKRILLEKVGFIWNRLSFLYKVSFRNLFRSKSRFLMMLLGLAGCMGLIMTGFSLRESVNAIPKKQFYEIEQYDFRINTLNVEESNLKNALNNKEYIDSYNPVYAFTTNFMTNQAINPVVIYVDLKAPTPDEKEVPLTEMITQNLTSQTNDEGIIITQKMANLLKLKVQDNFELTINNKVVSLKVKGISENYLYHYGFMSLDYYKEVTKETPLLNTIFIKIDDKFDNETVTKDLLNTPSVVSIARTKEMLELYEKQMESLNVVILVVIISAMLLATFVIVTLVSMTLAERSKELATLKVLGFYQKELVAYVIRENIITSLLSILVGSVFGYILSIYIIVSAEVDIVMFDRTVYLSSYLLSGGITFGLNLIINLLMSTRIGKIDMLTSLKSFD</sequence>
<feature type="transmembrane region" description="Helical" evidence="6">
    <location>
        <begin position="333"/>
        <end position="356"/>
    </location>
</feature>
<dbReference type="OrthoDB" id="5137249at2"/>
<dbReference type="InterPro" id="IPR003838">
    <property type="entry name" value="ABC3_permease_C"/>
</dbReference>
<evidence type="ECO:0000256" key="2">
    <source>
        <dbReference type="ARBA" id="ARBA00022475"/>
    </source>
</evidence>
<evidence type="ECO:0000256" key="3">
    <source>
        <dbReference type="ARBA" id="ARBA00022692"/>
    </source>
</evidence>
<name>U4KL53_ALTPJ</name>
<dbReference type="Proteomes" id="UP000032740">
    <property type="component" value="Chromosome"/>
</dbReference>
<dbReference type="STRING" id="1318466.BN85409150"/>
<reference evidence="8 9" key="1">
    <citation type="journal article" date="2013" name="J. Mol. Microbiol. Biotechnol.">
        <title>Analysis of the Complete Genomes of Acholeplasma brassicae , A. palmae and A. laidlawii and Their Comparison to the Obligate Parasites from ' Candidatus Phytoplasma'.</title>
        <authorList>
            <person name="Kube M."/>
            <person name="Siewert C."/>
            <person name="Migdoll A.M."/>
            <person name="Duduk B."/>
            <person name="Holz S."/>
            <person name="Rabus R."/>
            <person name="Seemuller E."/>
            <person name="Mitrovic J."/>
            <person name="Muller I."/>
            <person name="Buttner C."/>
            <person name="Reinhardt R."/>
        </authorList>
    </citation>
    <scope>NUCLEOTIDE SEQUENCE [LARGE SCALE GENOMIC DNA]</scope>
    <source>
        <strain evidence="8 9">J233</strain>
    </source>
</reference>
<feature type="transmembrane region" description="Helical" evidence="6">
    <location>
        <begin position="368"/>
        <end position="394"/>
    </location>
</feature>
<protein>
    <submittedName>
        <fullName evidence="8">Efflux ABC transporter, permease protein</fullName>
    </submittedName>
</protein>
<feature type="transmembrane region" description="Helical" evidence="6">
    <location>
        <begin position="765"/>
        <end position="789"/>
    </location>
</feature>
<feature type="transmembrane region" description="Helical" evidence="6">
    <location>
        <begin position="449"/>
        <end position="469"/>
    </location>
</feature>
<feature type="domain" description="ABC3 transporter permease C-terminal" evidence="7">
    <location>
        <begin position="680"/>
        <end position="796"/>
    </location>
</feature>
<dbReference type="AlphaFoldDB" id="U4KL53"/>
<feature type="transmembrane region" description="Helical" evidence="6">
    <location>
        <begin position="277"/>
        <end position="300"/>
    </location>
</feature>
<evidence type="ECO:0000256" key="6">
    <source>
        <dbReference type="SAM" id="Phobius"/>
    </source>
</evidence>
<keyword evidence="4 6" id="KW-1133">Transmembrane helix</keyword>
<feature type="transmembrane region" description="Helical" evidence="6">
    <location>
        <begin position="734"/>
        <end position="753"/>
    </location>
</feature>